<sequence>MDMHEHTWQTDEQRLENLRGQLAAAKHDSDHLPFGSNAQWRRRIEDIQAEIAEIEARQHVEGV</sequence>
<dbReference type="KEGG" id="mmyr:MXMO3_01791"/>
<evidence type="ECO:0000313" key="1">
    <source>
        <dbReference type="EMBL" id="AVX04316.1"/>
    </source>
</evidence>
<evidence type="ECO:0000313" key="2">
    <source>
        <dbReference type="Proteomes" id="UP000258927"/>
    </source>
</evidence>
<proteinExistence type="predicted"/>
<dbReference type="EMBL" id="CP021330">
    <property type="protein sequence ID" value="AVX04316.1"/>
    <property type="molecule type" value="Genomic_DNA"/>
</dbReference>
<gene>
    <name evidence="1" type="ORF">MXMO3_01791</name>
</gene>
<keyword evidence="2" id="KW-1185">Reference proteome</keyword>
<organism evidence="1 2">
    <name type="scientific">Maritalea myrionectae</name>
    <dbReference type="NCBI Taxonomy" id="454601"/>
    <lineage>
        <taxon>Bacteria</taxon>
        <taxon>Pseudomonadati</taxon>
        <taxon>Pseudomonadota</taxon>
        <taxon>Alphaproteobacteria</taxon>
        <taxon>Hyphomicrobiales</taxon>
        <taxon>Devosiaceae</taxon>
        <taxon>Maritalea</taxon>
    </lineage>
</organism>
<reference evidence="1 2" key="1">
    <citation type="submission" date="2017-05" db="EMBL/GenBank/DDBJ databases">
        <title>Genome Analysis of Maritalea myrionectae HL2708#5.</title>
        <authorList>
            <consortium name="Cotde Inc.-PKNU"/>
            <person name="Jang D."/>
            <person name="Oh H.-M."/>
        </authorList>
    </citation>
    <scope>NUCLEOTIDE SEQUENCE [LARGE SCALE GENOMIC DNA]</scope>
    <source>
        <strain evidence="1 2">HL2708#5</strain>
    </source>
</reference>
<dbReference type="AlphaFoldDB" id="A0A2R4MEK3"/>
<accession>A0A2R4MEK3</accession>
<dbReference type="RefSeq" id="WP_117395650.1">
    <property type="nucleotide sequence ID" value="NZ_CP021330.1"/>
</dbReference>
<protein>
    <submittedName>
        <fullName evidence="1">Uncharacterized protein</fullName>
    </submittedName>
</protein>
<dbReference type="Proteomes" id="UP000258927">
    <property type="component" value="Chromosome"/>
</dbReference>
<name>A0A2R4MEK3_9HYPH</name>